<feature type="domain" description="Protein FecR C-terminal" evidence="3">
    <location>
        <begin position="245"/>
        <end position="313"/>
    </location>
</feature>
<accession>A0ABY4HUT0</accession>
<dbReference type="PANTHER" id="PTHR30273:SF2">
    <property type="entry name" value="PROTEIN FECR"/>
    <property type="match status" value="1"/>
</dbReference>
<dbReference type="InterPro" id="IPR032508">
    <property type="entry name" value="FecR_C"/>
</dbReference>
<evidence type="ECO:0000313" key="5">
    <source>
        <dbReference type="Proteomes" id="UP000830198"/>
    </source>
</evidence>
<sequence>MKQPEQHIIDALLEKHSLGILTPEERDLLEKWYADFPQGESVWANASEKAAMKDALRAEIFDVIAAEETRPVKSSLRRIWWQAAAVIAVLVLVSLVYSKREPAYVVVNAAAGKGVVRLQLPDQSEMWLEPGTVVRYQKDFGKRNRQITLLDGMAFFSVKEQSARPFIVSMPGGVAAQVLGTAFTVKKYAQSQNVEVMVSSGAVQVADSAGVLAVLKAGQQLRYQTAVRTATKTEGMVADWREGDLTISNASFPEVAHILENHYGLQVAFNAANVASYRFTFRIGRQDTAADVLEMLKDISGIEYTLTGNKVTIH</sequence>
<feature type="domain" description="FecR protein" evidence="2">
    <location>
        <begin position="113"/>
        <end position="204"/>
    </location>
</feature>
<dbReference type="Pfam" id="PF04773">
    <property type="entry name" value="FecR"/>
    <property type="match status" value="1"/>
</dbReference>
<organism evidence="4 5">
    <name type="scientific">Chitinophaga filiformis</name>
    <name type="common">Myxococcus filiformis</name>
    <name type="synonym">Flexibacter filiformis</name>
    <dbReference type="NCBI Taxonomy" id="104663"/>
    <lineage>
        <taxon>Bacteria</taxon>
        <taxon>Pseudomonadati</taxon>
        <taxon>Bacteroidota</taxon>
        <taxon>Chitinophagia</taxon>
        <taxon>Chitinophagales</taxon>
        <taxon>Chitinophagaceae</taxon>
        <taxon>Chitinophaga</taxon>
    </lineage>
</organism>
<dbReference type="PANTHER" id="PTHR30273">
    <property type="entry name" value="PERIPLASMIC SIGNAL SENSOR AND SIGMA FACTOR ACTIVATOR FECR-RELATED"/>
    <property type="match status" value="1"/>
</dbReference>
<dbReference type="Gene3D" id="2.60.120.1440">
    <property type="match status" value="1"/>
</dbReference>
<gene>
    <name evidence="4" type="ORF">MYF79_20680</name>
</gene>
<dbReference type="PIRSF" id="PIRSF018266">
    <property type="entry name" value="FecR"/>
    <property type="match status" value="1"/>
</dbReference>
<keyword evidence="1" id="KW-0812">Transmembrane</keyword>
<protein>
    <submittedName>
        <fullName evidence="4">FecR domain-containing protein</fullName>
    </submittedName>
</protein>
<dbReference type="Proteomes" id="UP000830198">
    <property type="component" value="Chromosome"/>
</dbReference>
<keyword evidence="1" id="KW-1133">Transmembrane helix</keyword>
<evidence type="ECO:0000259" key="2">
    <source>
        <dbReference type="Pfam" id="PF04773"/>
    </source>
</evidence>
<feature type="transmembrane region" description="Helical" evidence="1">
    <location>
        <begin position="79"/>
        <end position="97"/>
    </location>
</feature>
<dbReference type="InterPro" id="IPR006860">
    <property type="entry name" value="FecR"/>
</dbReference>
<keyword evidence="5" id="KW-1185">Reference proteome</keyword>
<name>A0ABY4HUT0_CHIFI</name>
<dbReference type="EMBL" id="CP095855">
    <property type="protein sequence ID" value="UPK67360.1"/>
    <property type="molecule type" value="Genomic_DNA"/>
</dbReference>
<dbReference type="Pfam" id="PF16344">
    <property type="entry name" value="FecR_C"/>
    <property type="match status" value="1"/>
</dbReference>
<evidence type="ECO:0000256" key="1">
    <source>
        <dbReference type="SAM" id="Phobius"/>
    </source>
</evidence>
<evidence type="ECO:0000313" key="4">
    <source>
        <dbReference type="EMBL" id="UPK67360.1"/>
    </source>
</evidence>
<dbReference type="Gene3D" id="3.55.50.30">
    <property type="match status" value="1"/>
</dbReference>
<keyword evidence="1" id="KW-0472">Membrane</keyword>
<proteinExistence type="predicted"/>
<evidence type="ECO:0000259" key="3">
    <source>
        <dbReference type="Pfam" id="PF16344"/>
    </source>
</evidence>
<dbReference type="InterPro" id="IPR012373">
    <property type="entry name" value="Ferrdict_sens_TM"/>
</dbReference>
<reference evidence="4 5" key="1">
    <citation type="submission" date="2022-04" db="EMBL/GenBank/DDBJ databases">
        <title>The arsenic-methylating capacity of Chitinophaga filiformis YT5 during chitin decomposition.</title>
        <authorList>
            <person name="Chen G."/>
            <person name="Liang Y."/>
        </authorList>
    </citation>
    <scope>NUCLEOTIDE SEQUENCE [LARGE SCALE GENOMIC DNA]</scope>
    <source>
        <strain evidence="4 5">YT5</strain>
    </source>
</reference>
<dbReference type="RefSeq" id="WP_247809688.1">
    <property type="nucleotide sequence ID" value="NZ_CP095855.1"/>
</dbReference>